<evidence type="ECO:0000256" key="7">
    <source>
        <dbReference type="ARBA" id="ARBA00023136"/>
    </source>
</evidence>
<keyword evidence="7 8" id="KW-0472">Membrane</keyword>
<dbReference type="InterPro" id="IPR002781">
    <property type="entry name" value="TM_pro_TauE-like"/>
</dbReference>
<dbReference type="Proteomes" id="UP000671879">
    <property type="component" value="Chromosome"/>
</dbReference>
<feature type="transmembrane region" description="Helical" evidence="8">
    <location>
        <begin position="206"/>
        <end position="224"/>
    </location>
</feature>
<dbReference type="EMBL" id="CP072943">
    <property type="protein sequence ID" value="QTX32205.1"/>
    <property type="molecule type" value="Genomic_DNA"/>
</dbReference>
<accession>A0A9Q7A7F5</accession>
<feature type="transmembrane region" description="Helical" evidence="8">
    <location>
        <begin position="180"/>
        <end position="199"/>
    </location>
</feature>
<dbReference type="PANTHER" id="PTHR30269">
    <property type="entry name" value="TRANSMEMBRANE PROTEIN YFCA"/>
    <property type="match status" value="1"/>
</dbReference>
<dbReference type="InterPro" id="IPR052017">
    <property type="entry name" value="TSUP"/>
</dbReference>
<feature type="transmembrane region" description="Helical" evidence="8">
    <location>
        <begin position="21"/>
        <end position="51"/>
    </location>
</feature>
<proteinExistence type="inferred from homology"/>
<evidence type="ECO:0000256" key="6">
    <source>
        <dbReference type="ARBA" id="ARBA00022989"/>
    </source>
</evidence>
<dbReference type="AlphaFoldDB" id="A0A9Q7A7F5"/>
<evidence type="ECO:0000256" key="8">
    <source>
        <dbReference type="RuleBase" id="RU363041"/>
    </source>
</evidence>
<feature type="transmembrane region" description="Helical" evidence="8">
    <location>
        <begin position="57"/>
        <end position="75"/>
    </location>
</feature>
<protein>
    <recommendedName>
        <fullName evidence="8">Probable membrane transporter protein</fullName>
    </recommendedName>
</protein>
<name>A0A9Q7A7F5_9BACT</name>
<dbReference type="PANTHER" id="PTHR30269:SF37">
    <property type="entry name" value="MEMBRANE TRANSPORTER PROTEIN"/>
    <property type="match status" value="1"/>
</dbReference>
<keyword evidence="10" id="KW-1185">Reference proteome</keyword>
<dbReference type="Pfam" id="PF01925">
    <property type="entry name" value="TauE"/>
    <property type="match status" value="1"/>
</dbReference>
<keyword evidence="6 8" id="KW-1133">Transmembrane helix</keyword>
<dbReference type="RefSeq" id="WP_274373421.1">
    <property type="nucleotide sequence ID" value="NZ_CP072943.1"/>
</dbReference>
<evidence type="ECO:0000256" key="2">
    <source>
        <dbReference type="ARBA" id="ARBA00009142"/>
    </source>
</evidence>
<evidence type="ECO:0000313" key="10">
    <source>
        <dbReference type="Proteomes" id="UP000671879"/>
    </source>
</evidence>
<feature type="transmembrane region" description="Helical" evidence="8">
    <location>
        <begin position="236"/>
        <end position="258"/>
    </location>
</feature>
<evidence type="ECO:0000256" key="1">
    <source>
        <dbReference type="ARBA" id="ARBA00004651"/>
    </source>
</evidence>
<evidence type="ECO:0000256" key="5">
    <source>
        <dbReference type="ARBA" id="ARBA00022692"/>
    </source>
</evidence>
<gene>
    <name evidence="9" type="ORF">KAR29_12995</name>
</gene>
<keyword evidence="4 8" id="KW-1003">Cell membrane</keyword>
<dbReference type="KEGG" id="aram:KAR29_12995"/>
<evidence type="ECO:0000256" key="4">
    <source>
        <dbReference type="ARBA" id="ARBA00022475"/>
    </source>
</evidence>
<evidence type="ECO:0000313" key="9">
    <source>
        <dbReference type="EMBL" id="QTX32205.1"/>
    </source>
</evidence>
<feature type="transmembrane region" description="Helical" evidence="8">
    <location>
        <begin position="87"/>
        <end position="106"/>
    </location>
</feature>
<reference evidence="10" key="1">
    <citation type="submission" date="2021-04" db="EMBL/GenBank/DDBJ databases">
        <title>A novel Synergistetes isolate from a pyrite-forming mixed culture.</title>
        <authorList>
            <person name="Bunk B."/>
            <person name="Sproer C."/>
            <person name="Spring S."/>
            <person name="Pester M."/>
        </authorList>
    </citation>
    <scope>NUCLEOTIDE SEQUENCE [LARGE SCALE GENOMIC DNA]</scope>
    <source>
        <strain evidence="10">J.5.4.2-T.3.5.2</strain>
    </source>
</reference>
<comment type="similarity">
    <text evidence="2 8">Belongs to the 4-toluene sulfonate uptake permease (TSUP) (TC 2.A.102) family.</text>
</comment>
<comment type="subcellular location">
    <subcellularLocation>
        <location evidence="1 8">Cell membrane</location>
        <topology evidence="1 8">Multi-pass membrane protein</topology>
    </subcellularLocation>
</comment>
<sequence>MPPERTRKRRGRRGRFSILEVLHAVGPVFFGSLLQGCSGFGFSLFAVLLLLPFFPRHVVVPLLVLLSLAMNGLLFGESRRHATGATVLGLLLGGVSGLPLGMAALALLPASLFRLVAGLFVTGSALALSFGFRRPLTPGRGTLFGVGLLSGILNGSLSMSGPPVILFLANQEVGKEAFRATLAAYFLSLNVVTSLLFLLRGLFDGPLLLLAAASLPALLAGTWLGLRLARRLPERVFRAVALGLLLLMGMSLVVTAFFPA</sequence>
<feature type="transmembrane region" description="Helical" evidence="8">
    <location>
        <begin position="144"/>
        <end position="168"/>
    </location>
</feature>
<keyword evidence="3" id="KW-0813">Transport</keyword>
<organism evidence="9 10">
    <name type="scientific">Aminithiophilus ramosus</name>
    <dbReference type="NCBI Taxonomy" id="3029084"/>
    <lineage>
        <taxon>Bacteria</taxon>
        <taxon>Thermotogati</taxon>
        <taxon>Synergistota</taxon>
        <taxon>Synergistia</taxon>
        <taxon>Synergistales</taxon>
        <taxon>Aminithiophilaceae</taxon>
        <taxon>Aminithiophilus</taxon>
    </lineage>
</organism>
<dbReference type="GO" id="GO:0005886">
    <property type="term" value="C:plasma membrane"/>
    <property type="evidence" value="ECO:0007669"/>
    <property type="project" value="UniProtKB-SubCell"/>
</dbReference>
<evidence type="ECO:0000256" key="3">
    <source>
        <dbReference type="ARBA" id="ARBA00022448"/>
    </source>
</evidence>
<keyword evidence="5 8" id="KW-0812">Transmembrane</keyword>